<dbReference type="Proteomes" id="UP000001784">
    <property type="component" value="Chromosome"/>
</dbReference>
<evidence type="ECO:0000256" key="1">
    <source>
        <dbReference type="SAM" id="MobiDB-lite"/>
    </source>
</evidence>
<keyword evidence="2" id="KW-0472">Membrane</keyword>
<evidence type="ECO:0000313" key="4">
    <source>
        <dbReference type="Proteomes" id="UP000001784"/>
    </source>
</evidence>
<dbReference type="AlphaFoldDB" id="A0LHQ4"/>
<dbReference type="EMBL" id="CP000478">
    <property type="protein sequence ID" value="ABK16956.1"/>
    <property type="molecule type" value="Genomic_DNA"/>
</dbReference>
<protein>
    <recommendedName>
        <fullName evidence="5">Transmembrane protein</fullName>
    </recommendedName>
</protein>
<feature type="transmembrane region" description="Helical" evidence="2">
    <location>
        <begin position="69"/>
        <end position="92"/>
    </location>
</feature>
<feature type="transmembrane region" description="Helical" evidence="2">
    <location>
        <begin position="171"/>
        <end position="196"/>
    </location>
</feature>
<dbReference type="HOGENOM" id="CLU_1076569_0_0_7"/>
<sequence length="271" mass="30208">MKKAESTDRSSGGIAALFDDAERKELFRKYLYFLGWIELLILIICWLYQLGDGARDRFGNVEATFPWRVYFVVAFLVPVAVTFLVGVVIVGFNKYFGDPKDSAPVVPGGATDETDEKSDRIYKLNRMVTLLRQLPFLALLLLLGVAVGFFYKLDVIMSFVGSVGEKSVKVFLISAAILLGVVSIFALILIVLNFQLRKRSMEYQYRADVAERFGLIILDDNTVLNSEGKLLINGKKWKESVPLLTSEPPRSAGAEPEVGGHPPRTIDCETT</sequence>
<organism evidence="3 4">
    <name type="scientific">Syntrophobacter fumaroxidans (strain DSM 10017 / MPOB)</name>
    <dbReference type="NCBI Taxonomy" id="335543"/>
    <lineage>
        <taxon>Bacteria</taxon>
        <taxon>Pseudomonadati</taxon>
        <taxon>Thermodesulfobacteriota</taxon>
        <taxon>Syntrophobacteria</taxon>
        <taxon>Syntrophobacterales</taxon>
        <taxon>Syntrophobacteraceae</taxon>
        <taxon>Syntrophobacter</taxon>
    </lineage>
</organism>
<keyword evidence="2" id="KW-1133">Transmembrane helix</keyword>
<dbReference type="InParanoid" id="A0LHQ4"/>
<evidence type="ECO:0000256" key="2">
    <source>
        <dbReference type="SAM" id="Phobius"/>
    </source>
</evidence>
<reference evidence="3 4" key="1">
    <citation type="submission" date="2006-10" db="EMBL/GenBank/DDBJ databases">
        <title>Complete sequence of Syntrophobacter fumaroxidans MPOB.</title>
        <authorList>
            <consortium name="US DOE Joint Genome Institute"/>
            <person name="Copeland A."/>
            <person name="Lucas S."/>
            <person name="Lapidus A."/>
            <person name="Barry K."/>
            <person name="Detter J.C."/>
            <person name="Glavina del Rio T."/>
            <person name="Hammon N."/>
            <person name="Israni S."/>
            <person name="Pitluck S."/>
            <person name="Goltsman E.G."/>
            <person name="Martinez M."/>
            <person name="Schmutz J."/>
            <person name="Larimer F."/>
            <person name="Land M."/>
            <person name="Hauser L."/>
            <person name="Kyrpides N."/>
            <person name="Kim E."/>
            <person name="Boone D.R."/>
            <person name="Brockman F."/>
            <person name="Culley D."/>
            <person name="Ferry J."/>
            <person name="Gunsalus R."/>
            <person name="McInerney M.J."/>
            <person name="Morrison M."/>
            <person name="Plugge C."/>
            <person name="Rohlin L."/>
            <person name="Scholten J."/>
            <person name="Sieber J."/>
            <person name="Stams A.J.M."/>
            <person name="Worm P."/>
            <person name="Henstra A.M."/>
            <person name="Richardson P."/>
        </authorList>
    </citation>
    <scope>NUCLEOTIDE SEQUENCE [LARGE SCALE GENOMIC DNA]</scope>
    <source>
        <strain evidence="4">DSM 10017 / MPOB</strain>
    </source>
</reference>
<feature type="region of interest" description="Disordered" evidence="1">
    <location>
        <begin position="244"/>
        <end position="271"/>
    </location>
</feature>
<keyword evidence="4" id="KW-1185">Reference proteome</keyword>
<keyword evidence="2" id="KW-0812">Transmembrane</keyword>
<dbReference type="eggNOG" id="ENOG50320WJ">
    <property type="taxonomic scope" value="Bacteria"/>
</dbReference>
<dbReference type="RefSeq" id="WP_011698127.1">
    <property type="nucleotide sequence ID" value="NC_008554.1"/>
</dbReference>
<dbReference type="STRING" id="335543.Sfum_1264"/>
<accession>A0LHQ4</accession>
<evidence type="ECO:0008006" key="5">
    <source>
        <dbReference type="Google" id="ProtNLM"/>
    </source>
</evidence>
<name>A0LHQ4_SYNFM</name>
<feature type="transmembrane region" description="Helical" evidence="2">
    <location>
        <begin position="130"/>
        <end position="151"/>
    </location>
</feature>
<feature type="transmembrane region" description="Helical" evidence="2">
    <location>
        <begin position="30"/>
        <end position="49"/>
    </location>
</feature>
<dbReference type="KEGG" id="sfu:Sfum_1264"/>
<evidence type="ECO:0000313" key="3">
    <source>
        <dbReference type="EMBL" id="ABK16956.1"/>
    </source>
</evidence>
<dbReference type="OrthoDB" id="5415347at2"/>
<gene>
    <name evidence="3" type="ordered locus">Sfum_1264</name>
</gene>
<proteinExistence type="predicted"/>